<feature type="binding site" evidence="10">
    <location>
        <position position="296"/>
    </location>
    <ligand>
        <name>Mg(2+)</name>
        <dbReference type="ChEBI" id="CHEBI:18420"/>
        <label>2</label>
    </ligand>
</feature>
<feature type="binding site" evidence="10">
    <location>
        <position position="298"/>
    </location>
    <ligand>
        <name>Mg(2+)</name>
        <dbReference type="ChEBI" id="CHEBI:18420"/>
        <label>2</label>
    </ligand>
</feature>
<feature type="binding site" evidence="10">
    <location>
        <position position="282"/>
    </location>
    <ligand>
        <name>Mg(2+)</name>
        <dbReference type="ChEBI" id="CHEBI:18420"/>
        <label>1</label>
    </ligand>
</feature>
<evidence type="ECO:0000256" key="9">
    <source>
        <dbReference type="PIRSR" id="PIRSR038186-1"/>
    </source>
</evidence>
<evidence type="ECO:0000313" key="14">
    <source>
        <dbReference type="Ensembl" id="ENSLACP00000020884.1"/>
    </source>
</evidence>
<dbReference type="OMA" id="ESCSHLT"/>
<keyword evidence="3 8" id="KW-0479">Metal-binding</keyword>
<keyword evidence="6 8" id="KW-0067">ATP-binding</keyword>
<dbReference type="FunFam" id="3.30.470.20:FF:000047">
    <property type="entry name" value="Inositol-tetrakisphosphate 1-kinase 4"/>
    <property type="match status" value="1"/>
</dbReference>
<accession>H3BG63</accession>
<dbReference type="GO" id="GO:0005737">
    <property type="term" value="C:cytoplasm"/>
    <property type="evidence" value="ECO:0007669"/>
    <property type="project" value="TreeGrafter"/>
</dbReference>
<reference evidence="15" key="1">
    <citation type="submission" date="2011-08" db="EMBL/GenBank/DDBJ databases">
        <title>The draft genome of Latimeria chalumnae.</title>
        <authorList>
            <person name="Di Palma F."/>
            <person name="Alfoldi J."/>
            <person name="Johnson J."/>
            <person name="Berlin A."/>
            <person name="Gnerre S."/>
            <person name="Jaffe D."/>
            <person name="MacCallum I."/>
            <person name="Young S."/>
            <person name="Walker B.J."/>
            <person name="Lander E."/>
            <person name="Lindblad-Toh K."/>
        </authorList>
    </citation>
    <scope>NUCLEOTIDE SEQUENCE [LARGE SCALE GENOMIC DNA]</scope>
    <source>
        <strain evidence="15">Wild caught</strain>
    </source>
</reference>
<dbReference type="Gene3D" id="3.40.50.11370">
    <property type="match status" value="1"/>
</dbReference>
<evidence type="ECO:0000256" key="3">
    <source>
        <dbReference type="ARBA" id="ARBA00022723"/>
    </source>
</evidence>
<feature type="binding site" evidence="9">
    <location>
        <position position="158"/>
    </location>
    <ligand>
        <name>ATP</name>
        <dbReference type="ChEBI" id="CHEBI:30616"/>
    </ligand>
</feature>
<feature type="binding site" evidence="9">
    <location>
        <position position="200"/>
    </location>
    <ligand>
        <name>1D-myo-inositol 1,3,4-trisphosphate</name>
        <dbReference type="ChEBI" id="CHEBI:58414"/>
    </ligand>
</feature>
<dbReference type="GeneTree" id="ENSGT00390000001278"/>
<feature type="binding site" evidence="9">
    <location>
        <position position="298"/>
    </location>
    <ligand>
        <name>1D-myo-inositol 1,3,4-trisphosphate</name>
        <dbReference type="ChEBI" id="CHEBI:58414"/>
    </ligand>
</feature>
<feature type="binding site" evidence="9">
    <location>
        <position position="59"/>
    </location>
    <ligand>
        <name>1D-myo-inositol 1,3,4-trisphosphate</name>
        <dbReference type="ChEBI" id="CHEBI:58414"/>
    </ligand>
</feature>
<dbReference type="GO" id="GO:0032957">
    <property type="term" value="P:inositol trisphosphate metabolic process"/>
    <property type="evidence" value="ECO:0007669"/>
    <property type="project" value="InterPro"/>
</dbReference>
<keyword evidence="7 8" id="KW-0460">Magnesium</keyword>
<dbReference type="GO" id="GO:0005524">
    <property type="term" value="F:ATP binding"/>
    <property type="evidence" value="ECO:0007669"/>
    <property type="project" value="UniProtKB-KW"/>
</dbReference>
<name>H3BG63_LATCH</name>
<feature type="region of interest" description="Disordered" evidence="11">
    <location>
        <begin position="325"/>
        <end position="357"/>
    </location>
</feature>
<evidence type="ECO:0000256" key="6">
    <source>
        <dbReference type="ARBA" id="ARBA00022840"/>
    </source>
</evidence>
<dbReference type="PIRSF" id="PIRSF038186">
    <property type="entry name" value="ITPK"/>
    <property type="match status" value="1"/>
</dbReference>
<dbReference type="HOGENOM" id="CLU_041857_1_0_1"/>
<dbReference type="GO" id="GO:0047325">
    <property type="term" value="F:inositol-3,4,5,6-tetrakisphosphate 1-kinase activity"/>
    <property type="evidence" value="ECO:0007669"/>
    <property type="project" value="UniProtKB-EC"/>
</dbReference>
<evidence type="ECO:0000256" key="7">
    <source>
        <dbReference type="ARBA" id="ARBA00022842"/>
    </source>
</evidence>
<dbReference type="Pfam" id="PF05770">
    <property type="entry name" value="Ins134_P3_kin"/>
    <property type="match status" value="1"/>
</dbReference>
<comment type="subunit">
    <text evidence="8">Monomer.</text>
</comment>
<feature type="domain" description="Inositol 1,3,4-trisphosphate 5/6-kinase ATP-grasp" evidence="12">
    <location>
        <begin position="123"/>
        <end position="317"/>
    </location>
</feature>
<reference evidence="14" key="3">
    <citation type="submission" date="2025-09" db="UniProtKB">
        <authorList>
            <consortium name="Ensembl"/>
        </authorList>
    </citation>
    <scope>IDENTIFICATION</scope>
</reference>
<sequence>MLTWSRGKRVGYCLSEKKRKKLNFQGFADLCRKHGIEVVQIDLNESISAQGPFHLIIHKLSDLMMEADHDIQSRLLVQNLENYVTAHPHLILLDPLPAIRKLLDRFESYKLIQSLQHQACLTDDRICSPPYLELEVSDRSKLLRRISEQKLTFPFICKRRVAHGSSSHEMALIFNEEGLKDVSPPCVMQSFINHDAVLYKLFVIGSSYFLVERPSLKNFPSGKSDRETIFFNSHDVSKPESCSHLTALDKAAGFPSPPPDEVIHTMVQGLRSRLGMSLFGVDVIVNNQTGKHAVIDINIFPGYEGVPEFLSVLLNHIETLLQDHEQASKAGASPVNPSQQPQPRLALEEAEERAQER</sequence>
<dbReference type="FunFam" id="3.30.1490.220:FF:000001">
    <property type="entry name" value="Inositol-tetrakisphosphate 1-kinase"/>
    <property type="match status" value="1"/>
</dbReference>
<feature type="binding site" evidence="9">
    <location>
        <position position="302"/>
    </location>
    <ligand>
        <name>1D-myo-inositol 1,3,4-trisphosphate</name>
        <dbReference type="ChEBI" id="CHEBI:58414"/>
    </ligand>
</feature>
<dbReference type="EMBL" id="AFYH01010079">
    <property type="status" value="NOT_ANNOTATED_CDS"/>
    <property type="molecule type" value="Genomic_DNA"/>
</dbReference>
<evidence type="ECO:0000256" key="1">
    <source>
        <dbReference type="ARBA" id="ARBA00009601"/>
    </source>
</evidence>
<evidence type="ECO:0000256" key="5">
    <source>
        <dbReference type="ARBA" id="ARBA00022777"/>
    </source>
</evidence>
<keyword evidence="15" id="KW-1185">Reference proteome</keyword>
<dbReference type="PANTHER" id="PTHR14217">
    <property type="entry name" value="INOSITOL-TETRAKISPHOSPHATE 1-KINASE"/>
    <property type="match status" value="1"/>
</dbReference>
<evidence type="ECO:0000256" key="8">
    <source>
        <dbReference type="PIRNR" id="PIRNR038186"/>
    </source>
</evidence>
<comment type="function">
    <text evidence="8">Kinase that can phosphorylate various inositol polyphosphate such as Ins(3,4,5,6)P4 or Ins(1,3,4)P3.</text>
</comment>
<proteinExistence type="inferred from homology"/>
<feature type="domain" description="Inositol-tetrakisphosphate 1-kinase N-terminal" evidence="13">
    <location>
        <begin position="9"/>
        <end position="99"/>
    </location>
</feature>
<dbReference type="Gene3D" id="3.30.1490.220">
    <property type="match status" value="1"/>
</dbReference>
<evidence type="ECO:0000256" key="2">
    <source>
        <dbReference type="ARBA" id="ARBA00022679"/>
    </source>
</evidence>
<keyword evidence="2 8" id="KW-0808">Transferase</keyword>
<dbReference type="PANTHER" id="PTHR14217:SF1">
    <property type="entry name" value="INOSITOL-TETRAKISPHOSPHATE 1-KINASE"/>
    <property type="match status" value="1"/>
</dbReference>
<dbReference type="SUPFAM" id="SSF56059">
    <property type="entry name" value="Glutathione synthetase ATP-binding domain-like"/>
    <property type="match status" value="1"/>
</dbReference>
<dbReference type="GO" id="GO:0052725">
    <property type="term" value="F:inositol-1,3,4-trisphosphate 6-kinase activity"/>
    <property type="evidence" value="ECO:0007669"/>
    <property type="project" value="InterPro"/>
</dbReference>
<dbReference type="Proteomes" id="UP000008672">
    <property type="component" value="Unassembled WGS sequence"/>
</dbReference>
<dbReference type="GO" id="GO:0000287">
    <property type="term" value="F:magnesium ion binding"/>
    <property type="evidence" value="ECO:0007669"/>
    <property type="project" value="InterPro"/>
</dbReference>
<dbReference type="eggNOG" id="ENOG502QQS1">
    <property type="taxonomic scope" value="Eukaryota"/>
</dbReference>
<comment type="cofactor">
    <cofactor evidence="8 10">
        <name>Mg(2+)</name>
        <dbReference type="ChEBI" id="CHEBI:18420"/>
    </cofactor>
    <text evidence="8 10">Binds 2 magnesium ions per subunit.</text>
</comment>
<dbReference type="EMBL" id="AFYH01010078">
    <property type="status" value="NOT_ANNOTATED_CDS"/>
    <property type="molecule type" value="Genomic_DNA"/>
</dbReference>
<evidence type="ECO:0000256" key="10">
    <source>
        <dbReference type="PIRSR" id="PIRSR038186-2"/>
    </source>
</evidence>
<dbReference type="GO" id="GO:0052726">
    <property type="term" value="F:inositol-1,3,4-trisphosphate 5-kinase activity"/>
    <property type="evidence" value="ECO:0007669"/>
    <property type="project" value="InterPro"/>
</dbReference>
<dbReference type="InParanoid" id="H3BG63"/>
<dbReference type="InterPro" id="IPR041429">
    <property type="entry name" value="ITPK1_N"/>
</dbReference>
<feature type="binding site" evidence="9">
    <location>
        <begin position="189"/>
        <end position="200"/>
    </location>
    <ligand>
        <name>ATP</name>
        <dbReference type="ChEBI" id="CHEBI:30616"/>
    </ligand>
</feature>
<organism evidence="14 15">
    <name type="scientific">Latimeria chalumnae</name>
    <name type="common">Coelacanth</name>
    <dbReference type="NCBI Taxonomy" id="7897"/>
    <lineage>
        <taxon>Eukaryota</taxon>
        <taxon>Metazoa</taxon>
        <taxon>Chordata</taxon>
        <taxon>Craniata</taxon>
        <taxon>Vertebrata</taxon>
        <taxon>Euteleostomi</taxon>
        <taxon>Coelacanthiformes</taxon>
        <taxon>Coelacanthidae</taxon>
        <taxon>Latimeria</taxon>
    </lineage>
</organism>
<dbReference type="EC" id="2.7.1.134" evidence="8"/>
<comment type="catalytic activity">
    <reaction evidence="8">
        <text>1D-myo-inositol 3,4,5,6-tetrakisphosphate + ATP = 1D-myo-inositol 1,3,4,5,6-pentakisphosphate + ADP + H(+)</text>
        <dbReference type="Rhea" id="RHEA:12452"/>
        <dbReference type="ChEBI" id="CHEBI:15378"/>
        <dbReference type="ChEBI" id="CHEBI:30616"/>
        <dbReference type="ChEBI" id="CHEBI:57539"/>
        <dbReference type="ChEBI" id="CHEBI:57733"/>
        <dbReference type="ChEBI" id="CHEBI:456216"/>
        <dbReference type="EC" id="2.7.1.134"/>
    </reaction>
</comment>
<evidence type="ECO:0000256" key="11">
    <source>
        <dbReference type="SAM" id="MobiDB-lite"/>
    </source>
</evidence>
<feature type="binding site" evidence="10">
    <location>
        <position position="296"/>
    </location>
    <ligand>
        <name>Mg(2+)</name>
        <dbReference type="ChEBI" id="CHEBI:18420"/>
        <label>1</label>
    </ligand>
</feature>
<feature type="binding site" evidence="9">
    <location>
        <position position="168"/>
    </location>
    <ligand>
        <name>1D-myo-inositol 1,3,4-trisphosphate</name>
        <dbReference type="ChEBI" id="CHEBI:58414"/>
    </ligand>
</feature>
<gene>
    <name evidence="14" type="primary">LOC102366649</name>
</gene>
<evidence type="ECO:0000259" key="12">
    <source>
        <dbReference type="Pfam" id="PF05770"/>
    </source>
</evidence>
<protein>
    <recommendedName>
        <fullName evidence="8">Inositol-tetrakisphosphate 1-kinase</fullName>
        <ecNumber evidence="8">2.7.1.134</ecNumber>
    </recommendedName>
</protein>
<evidence type="ECO:0000313" key="15">
    <source>
        <dbReference type="Proteomes" id="UP000008672"/>
    </source>
</evidence>
<dbReference type="InterPro" id="IPR040464">
    <property type="entry name" value="InsP(3)kin_ATP-grasp"/>
</dbReference>
<keyword evidence="5 8" id="KW-0418">Kinase</keyword>
<comment type="similarity">
    <text evidence="1 8">Belongs to the ITPK1 family.</text>
</comment>
<evidence type="ECO:0000259" key="13">
    <source>
        <dbReference type="Pfam" id="PF17927"/>
    </source>
</evidence>
<keyword evidence="4 8" id="KW-0547">Nucleotide-binding</keyword>
<evidence type="ECO:0000256" key="4">
    <source>
        <dbReference type="ARBA" id="ARBA00022741"/>
    </source>
</evidence>
<feature type="binding site" evidence="9">
    <location>
        <position position="18"/>
    </location>
    <ligand>
        <name>1D-myo-inositol 1,3,4-trisphosphate</name>
        <dbReference type="ChEBI" id="CHEBI:58414"/>
    </ligand>
</feature>
<dbReference type="InterPro" id="IPR008656">
    <property type="entry name" value="Inositol_tetrakis-P_1-kinase"/>
</dbReference>
<reference evidence="14" key="2">
    <citation type="submission" date="2025-08" db="UniProtKB">
        <authorList>
            <consortium name="Ensembl"/>
        </authorList>
    </citation>
    <scope>IDENTIFICATION</scope>
</reference>
<feature type="binding site" evidence="9">
    <location>
        <position position="215"/>
    </location>
    <ligand>
        <name>ATP</name>
        <dbReference type="ChEBI" id="CHEBI:30616"/>
    </ligand>
</feature>
<dbReference type="AlphaFoldDB" id="H3BG63"/>
<dbReference type="Pfam" id="PF17927">
    <property type="entry name" value="Ins134_P3_kin_N"/>
    <property type="match status" value="1"/>
</dbReference>
<dbReference type="EMBL" id="AFYH01010077">
    <property type="status" value="NOT_ANNOTATED_CDS"/>
    <property type="molecule type" value="Genomic_DNA"/>
</dbReference>
<feature type="binding site" evidence="9">
    <location>
        <position position="105"/>
    </location>
    <ligand>
        <name>ATP</name>
        <dbReference type="ChEBI" id="CHEBI:30616"/>
    </ligand>
</feature>
<dbReference type="Ensembl" id="ENSLACT00000021024.1">
    <property type="protein sequence ID" value="ENSLACP00000020884.1"/>
    <property type="gene ID" value="ENSLACG00000018349.1"/>
</dbReference>
<dbReference type="STRING" id="7897.ENSLACP00000020884"/>